<dbReference type="EMBL" id="JAAARO010000014">
    <property type="protein sequence ID" value="KAF5736820.1"/>
    <property type="molecule type" value="Genomic_DNA"/>
</dbReference>
<dbReference type="Proteomes" id="UP000593562">
    <property type="component" value="Unassembled WGS sequence"/>
</dbReference>
<protein>
    <submittedName>
        <fullName evidence="1">Uncharacterized protein</fullName>
    </submittedName>
</protein>
<sequence length="101" mass="11844">MLATIDLQQLISRTHYTARMGHEEHKSLEVHGVQSSMMGWKKRRTLLCFLLCSRTPVLSIQRKYISLVNGDVVERVGFRETQTRYDSFSIRRTRNARKNGF</sequence>
<proteinExistence type="predicted"/>
<gene>
    <name evidence="1" type="ORF">HS088_TW14G00975</name>
</gene>
<evidence type="ECO:0000313" key="1">
    <source>
        <dbReference type="EMBL" id="KAF5736820.1"/>
    </source>
</evidence>
<dbReference type="InParanoid" id="A0A7J7CRV9"/>
<dbReference type="AlphaFoldDB" id="A0A7J7CRV9"/>
<comment type="caution">
    <text evidence="1">The sequence shown here is derived from an EMBL/GenBank/DDBJ whole genome shotgun (WGS) entry which is preliminary data.</text>
</comment>
<reference evidence="1 2" key="1">
    <citation type="journal article" date="2020" name="Nat. Commun.">
        <title>Genome of Tripterygium wilfordii and identification of cytochrome P450 involved in triptolide biosynthesis.</title>
        <authorList>
            <person name="Tu L."/>
            <person name="Su P."/>
            <person name="Zhang Z."/>
            <person name="Gao L."/>
            <person name="Wang J."/>
            <person name="Hu T."/>
            <person name="Zhou J."/>
            <person name="Zhang Y."/>
            <person name="Zhao Y."/>
            <person name="Liu Y."/>
            <person name="Song Y."/>
            <person name="Tong Y."/>
            <person name="Lu Y."/>
            <person name="Yang J."/>
            <person name="Xu C."/>
            <person name="Jia M."/>
            <person name="Peters R.J."/>
            <person name="Huang L."/>
            <person name="Gao W."/>
        </authorList>
    </citation>
    <scope>NUCLEOTIDE SEQUENCE [LARGE SCALE GENOMIC DNA]</scope>
    <source>
        <strain evidence="2">cv. XIE 37</strain>
        <tissue evidence="1">Leaf</tissue>
    </source>
</reference>
<accession>A0A7J7CRV9</accession>
<evidence type="ECO:0000313" key="2">
    <source>
        <dbReference type="Proteomes" id="UP000593562"/>
    </source>
</evidence>
<organism evidence="1 2">
    <name type="scientific">Tripterygium wilfordii</name>
    <name type="common">Thunder God vine</name>
    <dbReference type="NCBI Taxonomy" id="458696"/>
    <lineage>
        <taxon>Eukaryota</taxon>
        <taxon>Viridiplantae</taxon>
        <taxon>Streptophyta</taxon>
        <taxon>Embryophyta</taxon>
        <taxon>Tracheophyta</taxon>
        <taxon>Spermatophyta</taxon>
        <taxon>Magnoliopsida</taxon>
        <taxon>eudicotyledons</taxon>
        <taxon>Gunneridae</taxon>
        <taxon>Pentapetalae</taxon>
        <taxon>rosids</taxon>
        <taxon>fabids</taxon>
        <taxon>Celastrales</taxon>
        <taxon>Celastraceae</taxon>
        <taxon>Tripterygium</taxon>
    </lineage>
</organism>
<keyword evidence="2" id="KW-1185">Reference proteome</keyword>
<name>A0A7J7CRV9_TRIWF</name>